<dbReference type="PIRSF" id="PIRSF003092">
    <property type="entry name" value="MinD"/>
    <property type="match status" value="1"/>
</dbReference>
<keyword evidence="2" id="KW-0067">ATP-binding</keyword>
<name>A0A8S0XSQ9_9GAMM</name>
<reference evidence="3 4" key="1">
    <citation type="submission" date="2020-02" db="EMBL/GenBank/DDBJ databases">
        <authorList>
            <person name="Hogendoorn C."/>
        </authorList>
    </citation>
    <scope>NUCLEOTIDE SEQUENCE [LARGE SCALE GENOMIC DNA]</scope>
    <source>
        <strain evidence="3">METHB21</strain>
    </source>
</reference>
<dbReference type="Gene3D" id="3.40.50.300">
    <property type="entry name" value="P-loop containing nucleotide triphosphate hydrolases"/>
    <property type="match status" value="1"/>
</dbReference>
<accession>A0A8S0XSQ9</accession>
<dbReference type="GO" id="GO:0016887">
    <property type="term" value="F:ATP hydrolysis activity"/>
    <property type="evidence" value="ECO:0007669"/>
    <property type="project" value="TreeGrafter"/>
</dbReference>
<keyword evidence="1" id="KW-0547">Nucleotide-binding</keyword>
<keyword evidence="4" id="KW-1185">Reference proteome</keyword>
<dbReference type="EMBL" id="CADCXN010000060">
    <property type="protein sequence ID" value="CAA9890982.1"/>
    <property type="molecule type" value="Genomic_DNA"/>
</dbReference>
<protein>
    <submittedName>
        <fullName evidence="3">Site-determining protein</fullName>
    </submittedName>
</protein>
<dbReference type="GO" id="GO:0009898">
    <property type="term" value="C:cytoplasmic side of plasma membrane"/>
    <property type="evidence" value="ECO:0007669"/>
    <property type="project" value="TreeGrafter"/>
</dbReference>
<dbReference type="SUPFAM" id="SSF52540">
    <property type="entry name" value="P-loop containing nucleoside triphosphate hydrolases"/>
    <property type="match status" value="1"/>
</dbReference>
<dbReference type="GO" id="GO:0005829">
    <property type="term" value="C:cytosol"/>
    <property type="evidence" value="ECO:0007669"/>
    <property type="project" value="TreeGrafter"/>
</dbReference>
<sequence>MGLGRLQAMHKQLDQAAGIRQMKKIKPVRVIAVTSGKGGVGKTNLSVNIGIALAQMGRRVALLDADMGLANVDILLGLYPKFNLSHVLAGEKTLDEIMLAGPSGLKVIPGASGIQKMSELSTIEQAAVIRAFSEIDKDLDVLIVDTAAGISASVVNFARACKEIIVVVCDEPTSLTDAYAFIKLLNRDYGLASFHIITNMVQTLQQGQALFQKLIKVTDHYLDDVTLQFAGAVPYDEYLRKSVQKQTPVVSAFPRSKAALAVTAIAAKIDNWPLKSQTGGYIEFFIERMIQYGSHEDVA</sequence>
<dbReference type="PANTHER" id="PTHR43384">
    <property type="entry name" value="SEPTUM SITE-DETERMINING PROTEIN MIND HOMOLOG, CHLOROPLASTIC-RELATED"/>
    <property type="match status" value="1"/>
</dbReference>
<dbReference type="InterPro" id="IPR050625">
    <property type="entry name" value="ParA/MinD_ATPase"/>
</dbReference>
<dbReference type="Pfam" id="PF10609">
    <property type="entry name" value="ParA"/>
    <property type="match status" value="1"/>
</dbReference>
<dbReference type="InterPro" id="IPR027417">
    <property type="entry name" value="P-loop_NTPase"/>
</dbReference>
<evidence type="ECO:0000256" key="1">
    <source>
        <dbReference type="ARBA" id="ARBA00022741"/>
    </source>
</evidence>
<dbReference type="InterPro" id="IPR025501">
    <property type="entry name" value="MinD_FleN"/>
</dbReference>
<dbReference type="AlphaFoldDB" id="A0A8S0XSQ9"/>
<evidence type="ECO:0000256" key="2">
    <source>
        <dbReference type="ARBA" id="ARBA00022840"/>
    </source>
</evidence>
<comment type="caution">
    <text evidence="3">The sequence shown here is derived from an EMBL/GenBank/DDBJ whole genome shotgun (WGS) entry which is preliminary data.</text>
</comment>
<dbReference type="GO" id="GO:0051782">
    <property type="term" value="P:negative regulation of cell division"/>
    <property type="evidence" value="ECO:0007669"/>
    <property type="project" value="TreeGrafter"/>
</dbReference>
<gene>
    <name evidence="3" type="ORF">METHB2_310013</name>
</gene>
<evidence type="ECO:0000313" key="4">
    <source>
        <dbReference type="Proteomes" id="UP000494216"/>
    </source>
</evidence>
<dbReference type="PANTHER" id="PTHR43384:SF4">
    <property type="entry name" value="CELLULOSE BIOSYNTHESIS PROTEIN BCSQ-RELATED"/>
    <property type="match status" value="1"/>
</dbReference>
<dbReference type="Proteomes" id="UP000494216">
    <property type="component" value="Unassembled WGS sequence"/>
</dbReference>
<dbReference type="InterPro" id="IPR033875">
    <property type="entry name" value="FlhG"/>
</dbReference>
<evidence type="ECO:0000313" key="3">
    <source>
        <dbReference type="EMBL" id="CAA9890982.1"/>
    </source>
</evidence>
<organism evidence="3 4">
    <name type="scientific">Candidatus Methylobacter favarea</name>
    <dbReference type="NCBI Taxonomy" id="2707345"/>
    <lineage>
        <taxon>Bacteria</taxon>
        <taxon>Pseudomonadati</taxon>
        <taxon>Pseudomonadota</taxon>
        <taxon>Gammaproteobacteria</taxon>
        <taxon>Methylococcales</taxon>
        <taxon>Methylococcaceae</taxon>
        <taxon>Methylobacter</taxon>
    </lineage>
</organism>
<dbReference type="CDD" id="cd02038">
    <property type="entry name" value="FlhG-like"/>
    <property type="match status" value="1"/>
</dbReference>
<dbReference type="InterPro" id="IPR033756">
    <property type="entry name" value="YlxH/NBP35"/>
</dbReference>
<proteinExistence type="predicted"/>
<dbReference type="GO" id="GO:0005524">
    <property type="term" value="F:ATP binding"/>
    <property type="evidence" value="ECO:0007669"/>
    <property type="project" value="UniProtKB-KW"/>
</dbReference>